<comment type="caution">
    <text evidence="2">The sequence shown here is derived from an EMBL/GenBank/DDBJ whole genome shotgun (WGS) entry which is preliminary data.</text>
</comment>
<name>A0AAD5IQD7_ACENE</name>
<feature type="coiled-coil region" evidence="1">
    <location>
        <begin position="128"/>
        <end position="155"/>
    </location>
</feature>
<reference evidence="2" key="1">
    <citation type="journal article" date="2022" name="Plant J.">
        <title>Strategies of tolerance reflected in two North American maple genomes.</title>
        <authorList>
            <person name="McEvoy S.L."/>
            <person name="Sezen U.U."/>
            <person name="Trouern-Trend A."/>
            <person name="McMahon S.M."/>
            <person name="Schaberg P.G."/>
            <person name="Yang J."/>
            <person name="Wegrzyn J.L."/>
            <person name="Swenson N.G."/>
        </authorList>
    </citation>
    <scope>NUCLEOTIDE SEQUENCE</scope>
    <source>
        <strain evidence="2">91603</strain>
    </source>
</reference>
<keyword evidence="3" id="KW-1185">Reference proteome</keyword>
<dbReference type="Proteomes" id="UP001064489">
    <property type="component" value="Chromosome 8"/>
</dbReference>
<dbReference type="AlphaFoldDB" id="A0AAD5IQD7"/>
<evidence type="ECO:0000256" key="1">
    <source>
        <dbReference type="SAM" id="Coils"/>
    </source>
</evidence>
<evidence type="ECO:0000313" key="3">
    <source>
        <dbReference type="Proteomes" id="UP001064489"/>
    </source>
</evidence>
<protein>
    <submittedName>
        <fullName evidence="2">Uncharacterized protein</fullName>
    </submittedName>
</protein>
<reference evidence="2" key="2">
    <citation type="submission" date="2023-02" db="EMBL/GenBank/DDBJ databases">
        <authorList>
            <person name="Swenson N.G."/>
            <person name="Wegrzyn J.L."/>
            <person name="Mcevoy S.L."/>
        </authorList>
    </citation>
    <scope>NUCLEOTIDE SEQUENCE</scope>
    <source>
        <strain evidence="2">91603</strain>
        <tissue evidence="2">Leaf</tissue>
    </source>
</reference>
<feature type="coiled-coil region" evidence="1">
    <location>
        <begin position="74"/>
        <end position="101"/>
    </location>
</feature>
<dbReference type="EMBL" id="JAJSOW010000103">
    <property type="protein sequence ID" value="KAI9174343.1"/>
    <property type="molecule type" value="Genomic_DNA"/>
</dbReference>
<accession>A0AAD5IQD7</accession>
<gene>
    <name evidence="2" type="ORF">LWI28_015914</name>
</gene>
<sequence length="250" mass="28997">MEDSGAILSHISSLKDMLDQVNEEIETNFQITREIESGIVKCAEIETALMLKESELTKILFTSQFEIIGLLSVTADWRNSVELLEEELGNLRTKRDQMLKRMSEKREWFISHCLEFQRDIDKGPNDELVALLSEKEIIENEIRLLDEKINALNNLMLAFAEEILEDLHESNNETLMHILKMEIIENEIRLLDEKINALNNLMLAFAEEILEDLHESNNALDAEIQRGNQENEKLLKDIGDLRSMLLHCYN</sequence>
<organism evidence="2 3">
    <name type="scientific">Acer negundo</name>
    <name type="common">Box elder</name>
    <dbReference type="NCBI Taxonomy" id="4023"/>
    <lineage>
        <taxon>Eukaryota</taxon>
        <taxon>Viridiplantae</taxon>
        <taxon>Streptophyta</taxon>
        <taxon>Embryophyta</taxon>
        <taxon>Tracheophyta</taxon>
        <taxon>Spermatophyta</taxon>
        <taxon>Magnoliopsida</taxon>
        <taxon>eudicotyledons</taxon>
        <taxon>Gunneridae</taxon>
        <taxon>Pentapetalae</taxon>
        <taxon>rosids</taxon>
        <taxon>malvids</taxon>
        <taxon>Sapindales</taxon>
        <taxon>Sapindaceae</taxon>
        <taxon>Hippocastanoideae</taxon>
        <taxon>Acereae</taxon>
        <taxon>Acer</taxon>
    </lineage>
</organism>
<feature type="coiled-coil region" evidence="1">
    <location>
        <begin position="181"/>
        <end position="237"/>
    </location>
</feature>
<evidence type="ECO:0000313" key="2">
    <source>
        <dbReference type="EMBL" id="KAI9174343.1"/>
    </source>
</evidence>
<keyword evidence="1" id="KW-0175">Coiled coil</keyword>
<proteinExistence type="predicted"/>